<evidence type="ECO:0000313" key="5">
    <source>
        <dbReference type="Proteomes" id="UP001153269"/>
    </source>
</evidence>
<comment type="caution">
    <text evidence="4">The sequence shown here is derived from an EMBL/GenBank/DDBJ whole genome shotgun (WGS) entry which is preliminary data.</text>
</comment>
<keyword evidence="5" id="KW-1185">Reference proteome</keyword>
<dbReference type="PANTHER" id="PTHR21687:SF6">
    <property type="entry name" value="PLASMALEMMA VESICLE-ASSOCIATED PROTEIN"/>
    <property type="match status" value="1"/>
</dbReference>
<sequence>MYSSSYSQAKFGLEAREPLHKHKGKSCGYYMRIIFFFSSLIQSLIIVSLVLFLIYGQPEKSAEEKRVEDLEQNFNRLSENNIQLRKEKGELGAQLAACTGEKAALEKELAKLKTDANTTQHQLKNKVTACERASATTMSLLRRPPPPIQFPVPVTSSSELKTMQSLNAQQKAMIQLIQANFTQMVQYLSQERDNALKDRDTHHQDAISLRRENTMVKDHLTTYTRKCKEDFARSLDGITMVTRDFLNRINNLFPHQLTFHLTCDSQQEQMEKIRNSCTNLSRDVENKFQIYLDKVGNKVSEIQALSSRLEVQTIHLSSDLQQCETNRSRTIAEAAKELQLKQKTHDDQVEKLLMEQNRLRDEKKLQEDRLALKERELKTLQQMLPASKLGVPKPAGLQAAPQQDRQTVPNWPTNGANGISKPATGR</sequence>
<feature type="coiled-coil region" evidence="1">
    <location>
        <begin position="60"/>
        <end position="122"/>
    </location>
</feature>
<name>A0A9N7VQM7_PLEPL</name>
<gene>
    <name evidence="4" type="ORF">PLEPLA_LOCUS42631</name>
</gene>
<keyword evidence="3" id="KW-0472">Membrane</keyword>
<dbReference type="AlphaFoldDB" id="A0A9N7VQM7"/>
<protein>
    <recommendedName>
        <fullName evidence="6">Plasmalemma vesicle-associated protein</fullName>
    </recommendedName>
</protein>
<evidence type="ECO:0000256" key="1">
    <source>
        <dbReference type="SAM" id="Coils"/>
    </source>
</evidence>
<evidence type="ECO:0000313" key="4">
    <source>
        <dbReference type="EMBL" id="CAB1454864.1"/>
    </source>
</evidence>
<keyword evidence="1" id="KW-0175">Coiled coil</keyword>
<dbReference type="Pfam" id="PF06637">
    <property type="entry name" value="PV-1"/>
    <property type="match status" value="1"/>
</dbReference>
<feature type="region of interest" description="Disordered" evidence="2">
    <location>
        <begin position="383"/>
        <end position="426"/>
    </location>
</feature>
<dbReference type="EMBL" id="CADEAL010004228">
    <property type="protein sequence ID" value="CAB1454864.1"/>
    <property type="molecule type" value="Genomic_DNA"/>
</dbReference>
<dbReference type="Proteomes" id="UP001153269">
    <property type="component" value="Unassembled WGS sequence"/>
</dbReference>
<dbReference type="PANTHER" id="PTHR21687">
    <property type="entry name" value="PLASMALEMMA VESICLE-ASSOCIATED PROTEIN"/>
    <property type="match status" value="1"/>
</dbReference>
<accession>A0A9N7VQM7</accession>
<organism evidence="4 5">
    <name type="scientific">Pleuronectes platessa</name>
    <name type="common">European plaice</name>
    <dbReference type="NCBI Taxonomy" id="8262"/>
    <lineage>
        <taxon>Eukaryota</taxon>
        <taxon>Metazoa</taxon>
        <taxon>Chordata</taxon>
        <taxon>Craniata</taxon>
        <taxon>Vertebrata</taxon>
        <taxon>Euteleostomi</taxon>
        <taxon>Actinopterygii</taxon>
        <taxon>Neopterygii</taxon>
        <taxon>Teleostei</taxon>
        <taxon>Neoteleostei</taxon>
        <taxon>Acanthomorphata</taxon>
        <taxon>Carangaria</taxon>
        <taxon>Pleuronectiformes</taxon>
        <taxon>Pleuronectoidei</taxon>
        <taxon>Pleuronectidae</taxon>
        <taxon>Pleuronectes</taxon>
    </lineage>
</organism>
<evidence type="ECO:0000256" key="3">
    <source>
        <dbReference type="SAM" id="Phobius"/>
    </source>
</evidence>
<keyword evidence="3" id="KW-0812">Transmembrane</keyword>
<feature type="transmembrane region" description="Helical" evidence="3">
    <location>
        <begin position="29"/>
        <end position="55"/>
    </location>
</feature>
<evidence type="ECO:0008006" key="6">
    <source>
        <dbReference type="Google" id="ProtNLM"/>
    </source>
</evidence>
<dbReference type="InterPro" id="IPR009538">
    <property type="entry name" value="PV-1"/>
</dbReference>
<dbReference type="GO" id="GO:0002693">
    <property type="term" value="P:positive regulation of cellular extravasation"/>
    <property type="evidence" value="ECO:0007669"/>
    <property type="project" value="TreeGrafter"/>
</dbReference>
<feature type="compositionally biased region" description="Polar residues" evidence="2">
    <location>
        <begin position="400"/>
        <end position="417"/>
    </location>
</feature>
<reference evidence="4" key="1">
    <citation type="submission" date="2020-03" db="EMBL/GenBank/DDBJ databases">
        <authorList>
            <person name="Weist P."/>
        </authorList>
    </citation>
    <scope>NUCLEOTIDE SEQUENCE</scope>
</reference>
<evidence type="ECO:0000256" key="2">
    <source>
        <dbReference type="SAM" id="MobiDB-lite"/>
    </source>
</evidence>
<keyword evidence="3" id="KW-1133">Transmembrane helix</keyword>
<feature type="coiled-coil region" evidence="1">
    <location>
        <begin position="335"/>
        <end position="383"/>
    </location>
</feature>
<proteinExistence type="predicted"/>
<dbReference type="GO" id="GO:0043114">
    <property type="term" value="P:regulation of vascular permeability"/>
    <property type="evidence" value="ECO:0007669"/>
    <property type="project" value="TreeGrafter"/>
</dbReference>